<dbReference type="AlphaFoldDB" id="A0AAU9K9N1"/>
<dbReference type="Proteomes" id="UP001162131">
    <property type="component" value="Unassembled WGS sequence"/>
</dbReference>
<dbReference type="CDD" id="cd00609">
    <property type="entry name" value="AAT_like"/>
    <property type="match status" value="1"/>
</dbReference>
<evidence type="ECO:0000256" key="4">
    <source>
        <dbReference type="ARBA" id="ARBA00022576"/>
    </source>
</evidence>
<comment type="caution">
    <text evidence="8">The sequence shown here is derived from an EMBL/GenBank/DDBJ whole genome shotgun (WGS) entry which is preliminary data.</text>
</comment>
<protein>
    <recommendedName>
        <fullName evidence="7">Aminotransferase class I/classII large domain-containing protein</fullName>
    </recommendedName>
</protein>
<dbReference type="InterPro" id="IPR000796">
    <property type="entry name" value="Asp_trans"/>
</dbReference>
<evidence type="ECO:0000259" key="7">
    <source>
        <dbReference type="Pfam" id="PF00155"/>
    </source>
</evidence>
<dbReference type="InterPro" id="IPR015422">
    <property type="entry name" value="PyrdxlP-dep_Trfase_small"/>
</dbReference>
<dbReference type="Pfam" id="PF00155">
    <property type="entry name" value="Aminotran_1_2"/>
    <property type="match status" value="1"/>
</dbReference>
<comment type="similarity">
    <text evidence="2">Belongs to the class-I pyridoxal-phosphate-dependent aminotransferase family.</text>
</comment>
<keyword evidence="5" id="KW-0808">Transferase</keyword>
<evidence type="ECO:0000313" key="9">
    <source>
        <dbReference type="Proteomes" id="UP001162131"/>
    </source>
</evidence>
<accession>A0AAU9K9N1</accession>
<organism evidence="8 9">
    <name type="scientific">Blepharisma stoltei</name>
    <dbReference type="NCBI Taxonomy" id="1481888"/>
    <lineage>
        <taxon>Eukaryota</taxon>
        <taxon>Sar</taxon>
        <taxon>Alveolata</taxon>
        <taxon>Ciliophora</taxon>
        <taxon>Postciliodesmatophora</taxon>
        <taxon>Heterotrichea</taxon>
        <taxon>Heterotrichida</taxon>
        <taxon>Blepharismidae</taxon>
        <taxon>Blepharisma</taxon>
    </lineage>
</organism>
<dbReference type="InterPro" id="IPR004839">
    <property type="entry name" value="Aminotransferase_I/II_large"/>
</dbReference>
<dbReference type="InterPro" id="IPR015424">
    <property type="entry name" value="PyrdxlP-dep_Trfase"/>
</dbReference>
<dbReference type="InterPro" id="IPR015421">
    <property type="entry name" value="PyrdxlP-dep_Trfase_major"/>
</dbReference>
<dbReference type="SUPFAM" id="SSF53383">
    <property type="entry name" value="PLP-dependent transferases"/>
    <property type="match status" value="1"/>
</dbReference>
<comment type="cofactor">
    <cofactor evidence="1">
        <name>pyridoxal 5'-phosphate</name>
        <dbReference type="ChEBI" id="CHEBI:597326"/>
    </cofactor>
</comment>
<name>A0AAU9K9N1_9CILI</name>
<evidence type="ECO:0000256" key="6">
    <source>
        <dbReference type="ARBA" id="ARBA00022898"/>
    </source>
</evidence>
<evidence type="ECO:0000256" key="1">
    <source>
        <dbReference type="ARBA" id="ARBA00001933"/>
    </source>
</evidence>
<reference evidence="8" key="1">
    <citation type="submission" date="2021-09" db="EMBL/GenBank/DDBJ databases">
        <authorList>
            <consortium name="AG Swart"/>
            <person name="Singh M."/>
            <person name="Singh A."/>
            <person name="Seah K."/>
            <person name="Emmerich C."/>
        </authorList>
    </citation>
    <scope>NUCLEOTIDE SEQUENCE</scope>
    <source>
        <strain evidence="8">ATCC30299</strain>
    </source>
</reference>
<comment type="subunit">
    <text evidence="3">Homodimer.</text>
</comment>
<keyword evidence="4" id="KW-0032">Aminotransferase</keyword>
<proteinExistence type="inferred from homology"/>
<dbReference type="GO" id="GO:0005739">
    <property type="term" value="C:mitochondrion"/>
    <property type="evidence" value="ECO:0007669"/>
    <property type="project" value="TreeGrafter"/>
</dbReference>
<dbReference type="PRINTS" id="PR00799">
    <property type="entry name" value="TRANSAMINASE"/>
</dbReference>
<dbReference type="FunFam" id="3.40.640.10:FF:000066">
    <property type="entry name" value="Aspartate aminotransferase"/>
    <property type="match status" value="1"/>
</dbReference>
<dbReference type="EMBL" id="CAJZBQ010000060">
    <property type="protein sequence ID" value="CAG9334930.1"/>
    <property type="molecule type" value="Genomic_DNA"/>
</dbReference>
<dbReference type="GO" id="GO:0006520">
    <property type="term" value="P:amino acid metabolic process"/>
    <property type="evidence" value="ECO:0007669"/>
    <property type="project" value="InterPro"/>
</dbReference>
<evidence type="ECO:0000256" key="3">
    <source>
        <dbReference type="ARBA" id="ARBA00011738"/>
    </source>
</evidence>
<dbReference type="Gene3D" id="3.90.1150.10">
    <property type="entry name" value="Aspartate Aminotransferase, domain 1"/>
    <property type="match status" value="1"/>
</dbReference>
<keyword evidence="6" id="KW-0663">Pyridoxal phosphate</keyword>
<evidence type="ECO:0000313" key="8">
    <source>
        <dbReference type="EMBL" id="CAG9334930.1"/>
    </source>
</evidence>
<feature type="domain" description="Aminotransferase class I/classII large" evidence="7">
    <location>
        <begin position="39"/>
        <end position="402"/>
    </location>
</feature>
<evidence type="ECO:0000256" key="5">
    <source>
        <dbReference type="ARBA" id="ARBA00022679"/>
    </source>
</evidence>
<evidence type="ECO:0000256" key="2">
    <source>
        <dbReference type="ARBA" id="ARBA00007441"/>
    </source>
</evidence>
<dbReference type="GO" id="GO:0030170">
    <property type="term" value="F:pyridoxal phosphate binding"/>
    <property type="evidence" value="ECO:0007669"/>
    <property type="project" value="InterPro"/>
</dbReference>
<gene>
    <name evidence="8" type="ORF">BSTOLATCC_MIC62514</name>
</gene>
<dbReference type="GO" id="GO:0004069">
    <property type="term" value="F:L-aspartate:2-oxoglutarate aminotransferase activity"/>
    <property type="evidence" value="ECO:0007669"/>
    <property type="project" value="UniProtKB-EC"/>
</dbReference>
<keyword evidence="9" id="KW-1185">Reference proteome</keyword>
<dbReference type="Gene3D" id="3.40.640.10">
    <property type="entry name" value="Type I PLP-dependent aspartate aminotransferase-like (Major domain)"/>
    <property type="match status" value="1"/>
</dbReference>
<dbReference type="PANTHER" id="PTHR11879">
    <property type="entry name" value="ASPARTATE AMINOTRANSFERASE"/>
    <property type="match status" value="1"/>
</dbReference>
<sequence length="415" mass="47503">MLNKILWRSRATWKNIELGPSEPTSYILEAFSKDANHLKVNLAIDSYRDENLRPWILPSVRKAEELIINSDHDYTPIEGFPEFIKAATLLAYGPCSEISEGRVASIQALSGTGALRMGMAFLHQYFPHSKTVYFPKPTIENHKIIARDSGLEVKDYAYYDQNNKIIDISNLLFEIDAAPSNSIIIFHASAHNPTGTDPTKSQWEQIHEVVARKGHLPFFYIANQGFASGNPDDDVYPVRYFLQQNTQILLAQSFARNFGLYGDRVGLLSVICENKIECENVMSQLKVLERPFFGMPPKHGGEIVGTILNNAELYKQWRKDLLQMYTRITENRSKLVNKLIDRGSVHDWNHIRDQVGMYAYTGMSPHQCHALMNFKHIYLFYNGKMSLSGLNDQNLDYVAESIDEMTRYAPKYKYS</sequence>
<dbReference type="PANTHER" id="PTHR11879:SF22">
    <property type="entry name" value="ASPARTATE AMINOTRANSFERASE, MITOCHONDRIAL"/>
    <property type="match status" value="1"/>
</dbReference>